<proteinExistence type="predicted"/>
<dbReference type="GO" id="GO:0003723">
    <property type="term" value="F:RNA binding"/>
    <property type="evidence" value="ECO:0007669"/>
    <property type="project" value="UniProtKB-KW"/>
</dbReference>
<dbReference type="InterPro" id="IPR025715">
    <property type="entry name" value="FoP_C"/>
</dbReference>
<evidence type="ECO:0000256" key="1">
    <source>
        <dbReference type="ARBA" id="ARBA00022884"/>
    </source>
</evidence>
<keyword evidence="1" id="KW-0694">RNA-binding</keyword>
<evidence type="ECO:0000259" key="3">
    <source>
        <dbReference type="SMART" id="SM01218"/>
    </source>
</evidence>
<dbReference type="WBParaSite" id="Hba_11430">
    <property type="protein sequence ID" value="Hba_11430"/>
    <property type="gene ID" value="Hba_11430"/>
</dbReference>
<keyword evidence="4" id="KW-1185">Reference proteome</keyword>
<organism evidence="4 5">
    <name type="scientific">Heterorhabditis bacteriophora</name>
    <name type="common">Entomopathogenic nematode worm</name>
    <dbReference type="NCBI Taxonomy" id="37862"/>
    <lineage>
        <taxon>Eukaryota</taxon>
        <taxon>Metazoa</taxon>
        <taxon>Ecdysozoa</taxon>
        <taxon>Nematoda</taxon>
        <taxon>Chromadorea</taxon>
        <taxon>Rhabditida</taxon>
        <taxon>Rhabditina</taxon>
        <taxon>Rhabditomorpha</taxon>
        <taxon>Strongyloidea</taxon>
        <taxon>Heterorhabditidae</taxon>
        <taxon>Heterorhabditis</taxon>
    </lineage>
</organism>
<feature type="compositionally biased region" description="Low complexity" evidence="2">
    <location>
        <begin position="176"/>
        <end position="187"/>
    </location>
</feature>
<dbReference type="AlphaFoldDB" id="A0A1I7X201"/>
<reference evidence="5" key="1">
    <citation type="submission" date="2016-11" db="UniProtKB">
        <authorList>
            <consortium name="WormBaseParasite"/>
        </authorList>
    </citation>
    <scope>IDENTIFICATION</scope>
</reference>
<evidence type="ECO:0000256" key="2">
    <source>
        <dbReference type="SAM" id="MobiDB-lite"/>
    </source>
</evidence>
<dbReference type="SMART" id="SM01218">
    <property type="entry name" value="FoP_duplication"/>
    <property type="match status" value="1"/>
</dbReference>
<name>A0A1I7X201_HETBA</name>
<accession>A0A1I7X201</accession>
<dbReference type="Proteomes" id="UP000095283">
    <property type="component" value="Unplaced"/>
</dbReference>
<feature type="domain" description="Chromatin target of PRMT1 protein C-terminal" evidence="3">
    <location>
        <begin position="149"/>
        <end position="216"/>
    </location>
</feature>
<feature type="compositionally biased region" description="Basic and acidic residues" evidence="2">
    <location>
        <begin position="193"/>
        <end position="211"/>
    </location>
</feature>
<evidence type="ECO:0000313" key="4">
    <source>
        <dbReference type="Proteomes" id="UP000095283"/>
    </source>
</evidence>
<sequence length="220" mass="24911">MGEIVVPSKIVIVGTSNMSLHQRFSKIGKPIVGQRASEQRTNLRGFTKTLKAGEKPLNVGRRGAAMNQNQASVYENYVNDIEEMDDYVEEYVPVHRMQSRPRRIAPMYRSVPIGSVVIPKQRLSIPTKPRFVYVPMPTNTVRNGRGGYRRGVVRQNNFQPRYNLRGVQSRGGFKTRGGFPSFGSRRGVLQSRGEPKKSVAQLDKELDDYMKKPKHPPITI</sequence>
<feature type="region of interest" description="Disordered" evidence="2">
    <location>
        <begin position="169"/>
        <end position="220"/>
    </location>
</feature>
<protein>
    <submittedName>
        <fullName evidence="5">FoP_duplication domain-containing protein</fullName>
    </submittedName>
</protein>
<evidence type="ECO:0000313" key="5">
    <source>
        <dbReference type="WBParaSite" id="Hba_11430"/>
    </source>
</evidence>